<keyword evidence="1" id="KW-0812">Transmembrane</keyword>
<keyword evidence="3" id="KW-1185">Reference proteome</keyword>
<dbReference type="Proteomes" id="UP000527143">
    <property type="component" value="Unassembled WGS sequence"/>
</dbReference>
<keyword evidence="1" id="KW-1133">Transmembrane helix</keyword>
<evidence type="ECO:0000313" key="3">
    <source>
        <dbReference type="Proteomes" id="UP000527143"/>
    </source>
</evidence>
<evidence type="ECO:0000313" key="2">
    <source>
        <dbReference type="EMBL" id="MBB5708885.1"/>
    </source>
</evidence>
<sequence length="49" mass="5397">MLWTLAIILLVLWALGFLAFHVTSGLIHILLVVALIVGLIQLFTGRRAV</sequence>
<accession>A0A840Y9B6</accession>
<name>A0A840Y9B6_9SPHN</name>
<dbReference type="Pfam" id="PF18919">
    <property type="entry name" value="DUF5670"/>
    <property type="match status" value="1"/>
</dbReference>
<dbReference type="AlphaFoldDB" id="A0A840Y9B6"/>
<protein>
    <recommendedName>
        <fullName evidence="4">Lmo0937 family membrane protein</fullName>
    </recommendedName>
</protein>
<organism evidence="2 3">
    <name type="scientific">Sphingomonas xinjiangensis</name>
    <dbReference type="NCBI Taxonomy" id="643568"/>
    <lineage>
        <taxon>Bacteria</taxon>
        <taxon>Pseudomonadati</taxon>
        <taxon>Pseudomonadota</taxon>
        <taxon>Alphaproteobacteria</taxon>
        <taxon>Sphingomonadales</taxon>
        <taxon>Sphingomonadaceae</taxon>
        <taxon>Sphingomonas</taxon>
    </lineage>
</organism>
<evidence type="ECO:0008006" key="4">
    <source>
        <dbReference type="Google" id="ProtNLM"/>
    </source>
</evidence>
<feature type="transmembrane region" description="Helical" evidence="1">
    <location>
        <begin position="26"/>
        <end position="44"/>
    </location>
</feature>
<dbReference type="NCBIfam" id="NF033488">
    <property type="entry name" value="lmo0937_fam_TM"/>
    <property type="match status" value="1"/>
</dbReference>
<evidence type="ECO:0000256" key="1">
    <source>
        <dbReference type="SAM" id="Phobius"/>
    </source>
</evidence>
<proteinExistence type="predicted"/>
<dbReference type="EMBL" id="JACIJF010000001">
    <property type="protein sequence ID" value="MBB5708885.1"/>
    <property type="molecule type" value="Genomic_DNA"/>
</dbReference>
<gene>
    <name evidence="2" type="ORF">FHT02_000091</name>
</gene>
<dbReference type="InterPro" id="IPR043727">
    <property type="entry name" value="Lmo0937-like"/>
</dbReference>
<comment type="caution">
    <text evidence="2">The sequence shown here is derived from an EMBL/GenBank/DDBJ whole genome shotgun (WGS) entry which is preliminary data.</text>
</comment>
<dbReference type="RefSeq" id="WP_184083160.1">
    <property type="nucleotide sequence ID" value="NZ_JACIJF010000001.1"/>
</dbReference>
<reference evidence="2 3" key="1">
    <citation type="submission" date="2020-08" db="EMBL/GenBank/DDBJ databases">
        <title>Genomic Encyclopedia of Type Strains, Phase IV (KMG-IV): sequencing the most valuable type-strain genomes for metagenomic binning, comparative biology and taxonomic classification.</title>
        <authorList>
            <person name="Goeker M."/>
        </authorList>
    </citation>
    <scope>NUCLEOTIDE SEQUENCE [LARGE SCALE GENOMIC DNA]</scope>
    <source>
        <strain evidence="2 3">DSM 26736</strain>
    </source>
</reference>
<keyword evidence="1" id="KW-0472">Membrane</keyword>